<organism evidence="2 3">
    <name type="scientific">Austropuccinia psidii MF-1</name>
    <dbReference type="NCBI Taxonomy" id="1389203"/>
    <lineage>
        <taxon>Eukaryota</taxon>
        <taxon>Fungi</taxon>
        <taxon>Dikarya</taxon>
        <taxon>Basidiomycota</taxon>
        <taxon>Pucciniomycotina</taxon>
        <taxon>Pucciniomycetes</taxon>
        <taxon>Pucciniales</taxon>
        <taxon>Sphaerophragmiaceae</taxon>
        <taxon>Austropuccinia</taxon>
    </lineage>
</organism>
<reference evidence="2" key="1">
    <citation type="submission" date="2021-03" db="EMBL/GenBank/DDBJ databases">
        <title>Draft genome sequence of rust myrtle Austropuccinia psidii MF-1, a brazilian biotype.</title>
        <authorList>
            <person name="Quecine M.C."/>
            <person name="Pachon D.M.R."/>
            <person name="Bonatelli M.L."/>
            <person name="Correr F.H."/>
            <person name="Franceschini L.M."/>
            <person name="Leite T.F."/>
            <person name="Margarido G.R.A."/>
            <person name="Almeida C.A."/>
            <person name="Ferrarezi J.A."/>
            <person name="Labate C.A."/>
        </authorList>
    </citation>
    <scope>NUCLEOTIDE SEQUENCE</scope>
    <source>
        <strain evidence="2">MF-1</strain>
    </source>
</reference>
<accession>A0A9Q3BW33</accession>
<dbReference type="InterPro" id="IPR057670">
    <property type="entry name" value="SH3_retrovirus"/>
</dbReference>
<evidence type="ECO:0000313" key="2">
    <source>
        <dbReference type="EMBL" id="MBW0472549.1"/>
    </source>
</evidence>
<proteinExistence type="predicted"/>
<evidence type="ECO:0000313" key="3">
    <source>
        <dbReference type="Proteomes" id="UP000765509"/>
    </source>
</evidence>
<keyword evidence="3" id="KW-1185">Reference proteome</keyword>
<comment type="caution">
    <text evidence="2">The sequence shown here is derived from an EMBL/GenBank/DDBJ whole genome shotgun (WGS) entry which is preliminary data.</text>
</comment>
<name>A0A9Q3BW33_9BASI</name>
<dbReference type="EMBL" id="AVOT02003123">
    <property type="protein sequence ID" value="MBW0472549.1"/>
    <property type="molecule type" value="Genomic_DNA"/>
</dbReference>
<protein>
    <recommendedName>
        <fullName evidence="1">Retroviral polymerase SH3-like domain-containing protein</fullName>
    </recommendedName>
</protein>
<feature type="domain" description="Retroviral polymerase SH3-like" evidence="1">
    <location>
        <begin position="26"/>
        <end position="76"/>
    </location>
</feature>
<gene>
    <name evidence="2" type="ORF">O181_012264</name>
</gene>
<evidence type="ECO:0000259" key="1">
    <source>
        <dbReference type="Pfam" id="PF25597"/>
    </source>
</evidence>
<dbReference type="OrthoDB" id="411615at2759"/>
<dbReference type="Proteomes" id="UP000765509">
    <property type="component" value="Unassembled WGS sequence"/>
</dbReference>
<dbReference type="Pfam" id="PF25597">
    <property type="entry name" value="SH3_retrovirus"/>
    <property type="match status" value="1"/>
</dbReference>
<dbReference type="AlphaFoldDB" id="A0A9Q3BW33"/>
<sequence>MKDAAPVELLFHEKPCYAQMRLFGEQAYIHIPHKKRRKLDDWEVEGHAVMFFGNRKGWLFYLPSSKSLMTSVWGEFPKSSATCREIQQWFLTWKPVLVEQRRKMNISFIVNRTILGDFNNEETVEAQDRTASVL</sequence>